<dbReference type="OrthoDB" id="10056847at2759"/>
<evidence type="ECO:0000313" key="4">
    <source>
        <dbReference type="EMBL" id="KAF5397101.1"/>
    </source>
</evidence>
<reference evidence="4" key="1">
    <citation type="submission" date="2019-05" db="EMBL/GenBank/DDBJ databases">
        <title>Annotation for the trematode Paragonimus heterotremus.</title>
        <authorList>
            <person name="Choi Y.-J."/>
        </authorList>
    </citation>
    <scope>NUCLEOTIDE SEQUENCE</scope>
    <source>
        <strain evidence="4">LC</strain>
    </source>
</reference>
<dbReference type="GO" id="GO:0070920">
    <property type="term" value="P:regulation of regulatory ncRNA processing"/>
    <property type="evidence" value="ECO:0007669"/>
    <property type="project" value="TreeGrafter"/>
</dbReference>
<sequence length="351" mass="39206">MASSATQRTPISILQELCVKKGITPVYELVSSEGPIHEPNYVFLCTAGPFSASSKGTSKKKAKHQASYLVLLKMLASPTIPECDKVMLRDLHCIAANLFTSEFLDSLEIDNPEFAAYRTHRDDEGNFVGLLQELCQKNMWPPPTYEFTSLSQPTHEYHCVARLWKWACEGSGASKKLSKRCAAGALFDRIVSQNLTIPPEALESMEEEHLSLLDREAKTEVREFKVEVETEIKLTTKALRWLCDGNGNRVRLPAMNGHDDAADPCAKLEELASSVKLSVLYTYSHMTKSGNIYCLIQLSTTPPHVIRSMAAKCLDIARKSAAARTILFLNTMCSEAPRMDYDRWFESCLAT</sequence>
<keyword evidence="5" id="KW-1185">Reference proteome</keyword>
<dbReference type="SUPFAM" id="SSF54768">
    <property type="entry name" value="dsRNA-binding domain-like"/>
    <property type="match status" value="2"/>
</dbReference>
<dbReference type="GO" id="GO:0035197">
    <property type="term" value="F:siRNA binding"/>
    <property type="evidence" value="ECO:0007669"/>
    <property type="project" value="TreeGrafter"/>
</dbReference>
<protein>
    <submittedName>
        <fullName evidence="4">Interferon inducible double stranded</fullName>
    </submittedName>
</protein>
<name>A0A8J4WEK7_9TREM</name>
<dbReference type="AlphaFoldDB" id="A0A8J4WEK7"/>
<evidence type="ECO:0000256" key="1">
    <source>
        <dbReference type="ARBA" id="ARBA00022884"/>
    </source>
</evidence>
<dbReference type="Pfam" id="PF00035">
    <property type="entry name" value="dsrm"/>
    <property type="match status" value="2"/>
</dbReference>
<dbReference type="CDD" id="cd19862">
    <property type="entry name" value="DSRM_PRKRA-like_rpt1"/>
    <property type="match status" value="1"/>
</dbReference>
<feature type="domain" description="DRBM" evidence="3">
    <location>
        <begin position="9"/>
        <end position="76"/>
    </location>
</feature>
<accession>A0A8J4WEK7</accession>
<dbReference type="PANTHER" id="PTHR46205:SF3">
    <property type="entry name" value="LOQUACIOUS, ISOFORM B"/>
    <property type="match status" value="1"/>
</dbReference>
<dbReference type="Gene3D" id="3.30.160.20">
    <property type="match status" value="3"/>
</dbReference>
<dbReference type="GO" id="GO:0005634">
    <property type="term" value="C:nucleus"/>
    <property type="evidence" value="ECO:0007669"/>
    <property type="project" value="TreeGrafter"/>
</dbReference>
<dbReference type="EMBL" id="LUCH01006778">
    <property type="protein sequence ID" value="KAF5397101.1"/>
    <property type="molecule type" value="Genomic_DNA"/>
</dbReference>
<organism evidence="4 5">
    <name type="scientific">Paragonimus heterotremus</name>
    <dbReference type="NCBI Taxonomy" id="100268"/>
    <lineage>
        <taxon>Eukaryota</taxon>
        <taxon>Metazoa</taxon>
        <taxon>Spiralia</taxon>
        <taxon>Lophotrochozoa</taxon>
        <taxon>Platyhelminthes</taxon>
        <taxon>Trematoda</taxon>
        <taxon>Digenea</taxon>
        <taxon>Plagiorchiida</taxon>
        <taxon>Troglotremata</taxon>
        <taxon>Troglotrematidae</taxon>
        <taxon>Paragonimus</taxon>
    </lineage>
</organism>
<proteinExistence type="predicted"/>
<dbReference type="GO" id="GO:0003725">
    <property type="term" value="F:double-stranded RNA binding"/>
    <property type="evidence" value="ECO:0007669"/>
    <property type="project" value="TreeGrafter"/>
</dbReference>
<keyword evidence="1 2" id="KW-0694">RNA-binding</keyword>
<dbReference type="SMART" id="SM00358">
    <property type="entry name" value="DSRM"/>
    <property type="match status" value="2"/>
</dbReference>
<dbReference type="PROSITE" id="PS50137">
    <property type="entry name" value="DS_RBD"/>
    <property type="match status" value="2"/>
</dbReference>
<gene>
    <name evidence="4" type="ORF">PHET_10071</name>
</gene>
<dbReference type="GO" id="GO:0016442">
    <property type="term" value="C:RISC complex"/>
    <property type="evidence" value="ECO:0007669"/>
    <property type="project" value="TreeGrafter"/>
</dbReference>
<dbReference type="PANTHER" id="PTHR46205">
    <property type="entry name" value="LOQUACIOUS, ISOFORM B"/>
    <property type="match status" value="1"/>
</dbReference>
<dbReference type="GO" id="GO:0070578">
    <property type="term" value="C:RISC-loading complex"/>
    <property type="evidence" value="ECO:0007669"/>
    <property type="project" value="TreeGrafter"/>
</dbReference>
<dbReference type="Proteomes" id="UP000748531">
    <property type="component" value="Unassembled WGS sequence"/>
</dbReference>
<evidence type="ECO:0000259" key="3">
    <source>
        <dbReference type="PROSITE" id="PS50137"/>
    </source>
</evidence>
<dbReference type="InterPro" id="IPR014720">
    <property type="entry name" value="dsRBD_dom"/>
</dbReference>
<dbReference type="GO" id="GO:0030422">
    <property type="term" value="P:siRNA processing"/>
    <property type="evidence" value="ECO:0007669"/>
    <property type="project" value="TreeGrafter"/>
</dbReference>
<feature type="domain" description="DRBM" evidence="3">
    <location>
        <begin position="126"/>
        <end position="192"/>
    </location>
</feature>
<evidence type="ECO:0000256" key="2">
    <source>
        <dbReference type="PROSITE-ProRule" id="PRU00266"/>
    </source>
</evidence>
<dbReference type="InterPro" id="IPR051247">
    <property type="entry name" value="RLC_Component"/>
</dbReference>
<evidence type="ECO:0000313" key="5">
    <source>
        <dbReference type="Proteomes" id="UP000748531"/>
    </source>
</evidence>
<dbReference type="GO" id="GO:0005737">
    <property type="term" value="C:cytoplasm"/>
    <property type="evidence" value="ECO:0007669"/>
    <property type="project" value="TreeGrafter"/>
</dbReference>
<comment type="caution">
    <text evidence="4">The sequence shown here is derived from an EMBL/GenBank/DDBJ whole genome shotgun (WGS) entry which is preliminary data.</text>
</comment>